<gene>
    <name evidence="1" type="ORF">g.148631</name>
</gene>
<accession>A0A2S2QQZ9</accession>
<dbReference type="EMBL" id="GGMS01010974">
    <property type="protein sequence ID" value="MBY80177.1"/>
    <property type="molecule type" value="Transcribed_RNA"/>
</dbReference>
<dbReference type="AlphaFoldDB" id="A0A2S2QQZ9"/>
<reference evidence="1" key="1">
    <citation type="submission" date="2018-04" db="EMBL/GenBank/DDBJ databases">
        <title>Transcriptome assembly of Sipha flava.</title>
        <authorList>
            <person name="Scully E.D."/>
            <person name="Geib S.M."/>
            <person name="Palmer N.A."/>
            <person name="Koch K."/>
            <person name="Bradshaw J."/>
            <person name="Heng-Moss T."/>
            <person name="Sarath G."/>
        </authorList>
    </citation>
    <scope>NUCLEOTIDE SEQUENCE</scope>
</reference>
<name>A0A2S2QQZ9_9HEMI</name>
<organism evidence="1">
    <name type="scientific">Sipha flava</name>
    <name type="common">yellow sugarcane aphid</name>
    <dbReference type="NCBI Taxonomy" id="143950"/>
    <lineage>
        <taxon>Eukaryota</taxon>
        <taxon>Metazoa</taxon>
        <taxon>Ecdysozoa</taxon>
        <taxon>Arthropoda</taxon>
        <taxon>Hexapoda</taxon>
        <taxon>Insecta</taxon>
        <taxon>Pterygota</taxon>
        <taxon>Neoptera</taxon>
        <taxon>Paraneoptera</taxon>
        <taxon>Hemiptera</taxon>
        <taxon>Sternorrhyncha</taxon>
        <taxon>Aphidomorpha</taxon>
        <taxon>Aphidoidea</taxon>
        <taxon>Aphididae</taxon>
        <taxon>Sipha</taxon>
    </lineage>
</organism>
<evidence type="ECO:0000313" key="1">
    <source>
        <dbReference type="EMBL" id="MBY80177.1"/>
    </source>
</evidence>
<sequence length="115" mass="13494">MIPAVTRKTNVSESMRHVLSGCVRSTCAKKDRRTRPQHGTRYRSVVVFKTDNENGKLLKKKKNCTGANRTLPRRACCTKLPRDNWRKPLCTRMRRPYGYVVRIIETRTMCVFFFL</sequence>
<protein>
    <submittedName>
        <fullName evidence="1">Uncharacterized protein</fullName>
    </submittedName>
</protein>
<proteinExistence type="predicted"/>